<evidence type="ECO:0000256" key="1">
    <source>
        <dbReference type="ARBA" id="ARBA00005801"/>
    </source>
</evidence>
<dbReference type="InterPro" id="IPR050882">
    <property type="entry name" value="Prepilin_peptidase/N-MTase"/>
</dbReference>
<feature type="transmembrane region" description="Helical" evidence="2">
    <location>
        <begin position="140"/>
        <end position="160"/>
    </location>
</feature>
<sequence length="233" mass="23708">MRPVFMAARNRDSFARMITGVSMNPLALTGWVAVGTCVGAAIAMCSRALVRTRVLSVGERAVSAGATAVAFAAAAWRFGWGIDLVAYSSFAAVSVVLALIDIIEQRLPGVLILVGVLAVGASFVLGSVLVAGYADLFRAVAGMCVLGACYLVLALALGGLGAGDVKLAGLLGLALGWQSWGVVLAGTVLGWLLAGIARAVLRATGQVPRGAPMPMGPYLVLGAWLAILCDLAP</sequence>
<gene>
    <name evidence="4" type="ORF">GCM10017786_09060</name>
</gene>
<dbReference type="Proteomes" id="UP000605897">
    <property type="component" value="Unassembled WGS sequence"/>
</dbReference>
<dbReference type="Gene3D" id="1.20.120.1220">
    <property type="match status" value="1"/>
</dbReference>
<comment type="similarity">
    <text evidence="1">Belongs to the peptidase A24 family.</text>
</comment>
<organism evidence="4 5">
    <name type="scientific">Amycolatopsis deserti</name>
    <dbReference type="NCBI Taxonomy" id="185696"/>
    <lineage>
        <taxon>Bacteria</taxon>
        <taxon>Bacillati</taxon>
        <taxon>Actinomycetota</taxon>
        <taxon>Actinomycetes</taxon>
        <taxon>Pseudonocardiales</taxon>
        <taxon>Pseudonocardiaceae</taxon>
        <taxon>Amycolatopsis</taxon>
    </lineage>
</organism>
<keyword evidence="2" id="KW-1133">Transmembrane helix</keyword>
<keyword evidence="2" id="KW-0472">Membrane</keyword>
<proteinExistence type="inferred from homology"/>
<dbReference type="Pfam" id="PF01478">
    <property type="entry name" value="Peptidase_A24"/>
    <property type="match status" value="1"/>
</dbReference>
<evidence type="ECO:0000313" key="4">
    <source>
        <dbReference type="EMBL" id="GHE80969.1"/>
    </source>
</evidence>
<evidence type="ECO:0000259" key="3">
    <source>
        <dbReference type="Pfam" id="PF01478"/>
    </source>
</evidence>
<keyword evidence="2" id="KW-0812">Transmembrane</keyword>
<name>A0ABQ3IET1_9PSEU</name>
<reference evidence="5" key="1">
    <citation type="journal article" date="2019" name="Int. J. Syst. Evol. Microbiol.">
        <title>The Global Catalogue of Microorganisms (GCM) 10K type strain sequencing project: providing services to taxonomists for standard genome sequencing and annotation.</title>
        <authorList>
            <consortium name="The Broad Institute Genomics Platform"/>
            <consortium name="The Broad Institute Genome Sequencing Center for Infectious Disease"/>
            <person name="Wu L."/>
            <person name="Ma J."/>
        </authorList>
    </citation>
    <scope>NUCLEOTIDE SEQUENCE [LARGE SCALE GENOMIC DNA]</scope>
    <source>
        <strain evidence="5">CGMCC 4.7677</strain>
    </source>
</reference>
<feature type="transmembrane region" description="Helical" evidence="2">
    <location>
        <begin position="26"/>
        <end position="49"/>
    </location>
</feature>
<feature type="transmembrane region" description="Helical" evidence="2">
    <location>
        <begin position="84"/>
        <end position="103"/>
    </location>
</feature>
<comment type="caution">
    <text evidence="4">The sequence shown here is derived from an EMBL/GenBank/DDBJ whole genome shotgun (WGS) entry which is preliminary data.</text>
</comment>
<protein>
    <recommendedName>
        <fullName evidence="3">Prepilin type IV endopeptidase peptidase domain-containing protein</fullName>
    </recommendedName>
</protein>
<dbReference type="PANTHER" id="PTHR30487:SF0">
    <property type="entry name" value="PREPILIN LEADER PEPTIDASE_N-METHYLTRANSFERASE-RELATED"/>
    <property type="match status" value="1"/>
</dbReference>
<dbReference type="PANTHER" id="PTHR30487">
    <property type="entry name" value="TYPE 4 PREPILIN-LIKE PROTEINS LEADER PEPTIDE-PROCESSING ENZYME"/>
    <property type="match status" value="1"/>
</dbReference>
<feature type="transmembrane region" description="Helical" evidence="2">
    <location>
        <begin position="110"/>
        <end position="134"/>
    </location>
</feature>
<feature type="transmembrane region" description="Helical" evidence="2">
    <location>
        <begin position="167"/>
        <end position="194"/>
    </location>
</feature>
<keyword evidence="5" id="KW-1185">Reference proteome</keyword>
<evidence type="ECO:0000313" key="5">
    <source>
        <dbReference type="Proteomes" id="UP000605897"/>
    </source>
</evidence>
<dbReference type="InterPro" id="IPR000045">
    <property type="entry name" value="Prepilin_IV_endopep_pep"/>
</dbReference>
<dbReference type="EMBL" id="BNAU01000001">
    <property type="protein sequence ID" value="GHE80969.1"/>
    <property type="molecule type" value="Genomic_DNA"/>
</dbReference>
<feature type="transmembrane region" description="Helical" evidence="2">
    <location>
        <begin position="214"/>
        <end position="232"/>
    </location>
</feature>
<evidence type="ECO:0000256" key="2">
    <source>
        <dbReference type="SAM" id="Phobius"/>
    </source>
</evidence>
<accession>A0ABQ3IET1</accession>
<feature type="domain" description="Prepilin type IV endopeptidase peptidase" evidence="3">
    <location>
        <begin position="90"/>
        <end position="191"/>
    </location>
</feature>